<evidence type="ECO:0000256" key="5">
    <source>
        <dbReference type="ARBA" id="ARBA00023136"/>
    </source>
</evidence>
<dbReference type="InterPro" id="IPR007060">
    <property type="entry name" value="FtsL/DivIC"/>
</dbReference>
<proteinExistence type="inferred from homology"/>
<organism evidence="8 9">
    <name type="scientific">Marinicella litoralis</name>
    <dbReference type="NCBI Taxonomy" id="644220"/>
    <lineage>
        <taxon>Bacteria</taxon>
        <taxon>Pseudomonadati</taxon>
        <taxon>Pseudomonadota</taxon>
        <taxon>Gammaproteobacteria</taxon>
        <taxon>Lysobacterales</taxon>
        <taxon>Marinicellaceae</taxon>
        <taxon>Marinicella</taxon>
    </lineage>
</organism>
<accession>A0A4R6XRA2</accession>
<dbReference type="AlphaFoldDB" id="A0A4R6XRA2"/>
<keyword evidence="2 7" id="KW-0132">Cell division</keyword>
<evidence type="ECO:0000256" key="4">
    <source>
        <dbReference type="ARBA" id="ARBA00022989"/>
    </source>
</evidence>
<dbReference type="Pfam" id="PF04977">
    <property type="entry name" value="DivIC"/>
    <property type="match status" value="1"/>
</dbReference>
<dbReference type="GO" id="GO:0032153">
    <property type="term" value="C:cell division site"/>
    <property type="evidence" value="ECO:0007669"/>
    <property type="project" value="UniProtKB-UniRule"/>
</dbReference>
<feature type="coiled-coil region" evidence="7">
    <location>
        <begin position="29"/>
        <end position="70"/>
    </location>
</feature>
<dbReference type="EMBL" id="SNZB01000003">
    <property type="protein sequence ID" value="TDR20417.1"/>
    <property type="molecule type" value="Genomic_DNA"/>
</dbReference>
<feature type="topological domain" description="Periplasmic" evidence="7">
    <location>
        <begin position="22"/>
        <end position="96"/>
    </location>
</feature>
<dbReference type="RefSeq" id="WP_099018266.1">
    <property type="nucleotide sequence ID" value="NZ_NIHB01000001.1"/>
</dbReference>
<evidence type="ECO:0000256" key="6">
    <source>
        <dbReference type="ARBA" id="ARBA00023306"/>
    </source>
</evidence>
<comment type="subunit">
    <text evidence="7">Part of a complex composed of FtsB, FtsL and FtsQ.</text>
</comment>
<dbReference type="GO" id="GO:0005886">
    <property type="term" value="C:plasma membrane"/>
    <property type="evidence" value="ECO:0007669"/>
    <property type="project" value="UniProtKB-SubCell"/>
</dbReference>
<evidence type="ECO:0000313" key="9">
    <source>
        <dbReference type="Proteomes" id="UP000295724"/>
    </source>
</evidence>
<comment type="function">
    <text evidence="7">Essential cell division protein. May link together the upstream cell division proteins, which are predominantly cytoplasmic, with the downstream cell division proteins, which are predominantly periplasmic.</text>
</comment>
<sequence>MKWLNIILAVLILWALFQQQFGDGGNKELQEKQALLTSQQAEIEALKQRNEKLSAEVTSLKNGLDAIEERARAELGMIKEDETFIQVINQSNQDGH</sequence>
<protein>
    <recommendedName>
        <fullName evidence="7">Cell division protein FtsB</fullName>
    </recommendedName>
</protein>
<comment type="similarity">
    <text evidence="7">Belongs to the FtsB family.</text>
</comment>
<keyword evidence="5 7" id="KW-0472">Membrane</keyword>
<reference evidence="8 9" key="1">
    <citation type="submission" date="2019-03" db="EMBL/GenBank/DDBJ databases">
        <title>Genomic Encyclopedia of Type Strains, Phase IV (KMG-IV): sequencing the most valuable type-strain genomes for metagenomic binning, comparative biology and taxonomic classification.</title>
        <authorList>
            <person name="Goeker M."/>
        </authorList>
    </citation>
    <scope>NUCLEOTIDE SEQUENCE [LARGE SCALE GENOMIC DNA]</scope>
    <source>
        <strain evidence="8 9">DSM 25488</strain>
    </source>
</reference>
<dbReference type="OrthoDB" id="7061211at2"/>
<keyword evidence="7" id="KW-0997">Cell inner membrane</keyword>
<keyword evidence="3 7" id="KW-0812">Transmembrane</keyword>
<evidence type="ECO:0000256" key="3">
    <source>
        <dbReference type="ARBA" id="ARBA00022692"/>
    </source>
</evidence>
<dbReference type="InterPro" id="IPR023081">
    <property type="entry name" value="Cell_div_FtsB"/>
</dbReference>
<dbReference type="GO" id="GO:0030428">
    <property type="term" value="C:cell septum"/>
    <property type="evidence" value="ECO:0007669"/>
    <property type="project" value="TreeGrafter"/>
</dbReference>
<keyword evidence="7" id="KW-0175">Coiled coil</keyword>
<keyword evidence="9" id="KW-1185">Reference proteome</keyword>
<name>A0A4R6XRA2_9GAMM</name>
<keyword evidence="6 7" id="KW-0131">Cell cycle</keyword>
<comment type="subcellular location">
    <subcellularLocation>
        <location evidence="7">Cell inner membrane</location>
        <topology evidence="7">Single-pass type II membrane protein</topology>
    </subcellularLocation>
    <text evidence="7">Localizes to the division septum.</text>
</comment>
<comment type="caution">
    <text evidence="8">The sequence shown here is derived from an EMBL/GenBank/DDBJ whole genome shotgun (WGS) entry which is preliminary data.</text>
</comment>
<dbReference type="PANTHER" id="PTHR37485:SF1">
    <property type="entry name" value="CELL DIVISION PROTEIN FTSB"/>
    <property type="match status" value="1"/>
</dbReference>
<gene>
    <name evidence="7" type="primary">ftsB</name>
    <name evidence="8" type="ORF">C8D91_1389</name>
</gene>
<dbReference type="PANTHER" id="PTHR37485">
    <property type="entry name" value="CELL DIVISION PROTEIN FTSB"/>
    <property type="match status" value="1"/>
</dbReference>
<feature type="topological domain" description="Cytoplasmic" evidence="7">
    <location>
        <begin position="1"/>
        <end position="3"/>
    </location>
</feature>
<evidence type="ECO:0000256" key="1">
    <source>
        <dbReference type="ARBA" id="ARBA00022475"/>
    </source>
</evidence>
<dbReference type="Proteomes" id="UP000295724">
    <property type="component" value="Unassembled WGS sequence"/>
</dbReference>
<dbReference type="GO" id="GO:0043093">
    <property type="term" value="P:FtsZ-dependent cytokinesis"/>
    <property type="evidence" value="ECO:0007669"/>
    <property type="project" value="UniProtKB-UniRule"/>
</dbReference>
<keyword evidence="1 7" id="KW-1003">Cell membrane</keyword>
<dbReference type="HAMAP" id="MF_00599">
    <property type="entry name" value="FtsB"/>
    <property type="match status" value="1"/>
</dbReference>
<keyword evidence="4 7" id="KW-1133">Transmembrane helix</keyword>
<evidence type="ECO:0000256" key="2">
    <source>
        <dbReference type="ARBA" id="ARBA00022618"/>
    </source>
</evidence>
<evidence type="ECO:0000256" key="7">
    <source>
        <dbReference type="HAMAP-Rule" id="MF_00599"/>
    </source>
</evidence>
<evidence type="ECO:0000313" key="8">
    <source>
        <dbReference type="EMBL" id="TDR20417.1"/>
    </source>
</evidence>